<dbReference type="Pfam" id="PF00903">
    <property type="entry name" value="Glyoxalase"/>
    <property type="match status" value="1"/>
</dbReference>
<dbReference type="OrthoDB" id="9812656at2"/>
<keyword evidence="3" id="KW-1185">Reference proteome</keyword>
<keyword evidence="2" id="KW-0560">Oxidoreductase</keyword>
<dbReference type="InterPro" id="IPR037523">
    <property type="entry name" value="VOC_core"/>
</dbReference>
<dbReference type="PANTHER" id="PTHR21366:SF14">
    <property type="entry name" value="GLYOXALASE DOMAIN-CONTAINING PROTEIN 5"/>
    <property type="match status" value="1"/>
</dbReference>
<dbReference type="InterPro" id="IPR004360">
    <property type="entry name" value="Glyas_Fos-R_dOase_dom"/>
</dbReference>
<proteinExistence type="predicted"/>
<dbReference type="PANTHER" id="PTHR21366">
    <property type="entry name" value="GLYOXALASE FAMILY PROTEIN"/>
    <property type="match status" value="1"/>
</dbReference>
<reference evidence="2 3" key="1">
    <citation type="submission" date="2016-10" db="EMBL/GenBank/DDBJ databases">
        <authorList>
            <person name="Varghese N."/>
            <person name="Submissions S."/>
        </authorList>
    </citation>
    <scope>NUCLEOTIDE SEQUENCE [LARGE SCALE GENOMIC DNA]</scope>
    <source>
        <strain evidence="2 3">DSM 18839</strain>
    </source>
</reference>
<dbReference type="Proteomes" id="UP000198615">
    <property type="component" value="Unassembled WGS sequence"/>
</dbReference>
<feature type="domain" description="VOC" evidence="1">
    <location>
        <begin position="7"/>
        <end position="130"/>
    </location>
</feature>
<dbReference type="GO" id="GO:0051213">
    <property type="term" value="F:dioxygenase activity"/>
    <property type="evidence" value="ECO:0007669"/>
    <property type="project" value="UniProtKB-KW"/>
</dbReference>
<evidence type="ECO:0000313" key="3">
    <source>
        <dbReference type="Proteomes" id="UP000198615"/>
    </source>
</evidence>
<dbReference type="EMBL" id="FNBW01000011">
    <property type="protein sequence ID" value="SDG14862.1"/>
    <property type="molecule type" value="Genomic_DNA"/>
</dbReference>
<dbReference type="InterPro" id="IPR050383">
    <property type="entry name" value="GlyoxalaseI/FosfomycinResist"/>
</dbReference>
<protein>
    <submittedName>
        <fullName evidence="2">Catechol 2,3-dioxygenase</fullName>
    </submittedName>
</protein>
<dbReference type="AlphaFoldDB" id="A0A8G2BK23"/>
<evidence type="ECO:0000313" key="2">
    <source>
        <dbReference type="EMBL" id="SDG14862.1"/>
    </source>
</evidence>
<dbReference type="PROSITE" id="PS51819">
    <property type="entry name" value="VOC"/>
    <property type="match status" value="1"/>
</dbReference>
<evidence type="ECO:0000259" key="1">
    <source>
        <dbReference type="PROSITE" id="PS51819"/>
    </source>
</evidence>
<dbReference type="InterPro" id="IPR029068">
    <property type="entry name" value="Glyas_Bleomycin-R_OHBP_Dase"/>
</dbReference>
<name>A0A8G2BK23_9PROT</name>
<keyword evidence="2" id="KW-0223">Dioxygenase</keyword>
<dbReference type="Gene3D" id="3.10.180.10">
    <property type="entry name" value="2,3-Dihydroxybiphenyl 1,2-Dioxygenase, domain 1"/>
    <property type="match status" value="1"/>
</dbReference>
<dbReference type="SUPFAM" id="SSF54593">
    <property type="entry name" value="Glyoxalase/Bleomycin resistance protein/Dihydroxybiphenyl dioxygenase"/>
    <property type="match status" value="1"/>
</dbReference>
<organism evidence="2 3">
    <name type="scientific">Thalassobaculum litoreum DSM 18839</name>
    <dbReference type="NCBI Taxonomy" id="1123362"/>
    <lineage>
        <taxon>Bacteria</taxon>
        <taxon>Pseudomonadati</taxon>
        <taxon>Pseudomonadota</taxon>
        <taxon>Alphaproteobacteria</taxon>
        <taxon>Rhodospirillales</taxon>
        <taxon>Thalassobaculaceae</taxon>
        <taxon>Thalassobaculum</taxon>
    </lineage>
</organism>
<accession>A0A8G2BK23</accession>
<dbReference type="RefSeq" id="WP_093152302.1">
    <property type="nucleotide sequence ID" value="NZ_FNBW01000011.1"/>
</dbReference>
<gene>
    <name evidence="2" type="ORF">SAMN05660686_03508</name>
</gene>
<comment type="caution">
    <text evidence="2">The sequence shown here is derived from an EMBL/GenBank/DDBJ whole genome shotgun (WGS) entry which is preliminary data.</text>
</comment>
<sequence length="131" mass="14500">MGFTIDRVDHIVINCSDLDATVAWYQRVLGLEREEFAYGEHTHVALKYGRQKFNVRPTGTAHWWSVDNDTPGTLDICLISTDPIEAVVGHLKACGVEIAKGPVAQIGALGPMTSVYFYDPDHNLIEVAVYP</sequence>